<protein>
    <recommendedName>
        <fullName evidence="3">HEAT repeat domain-containing protein</fullName>
    </recommendedName>
</protein>
<evidence type="ECO:0000313" key="1">
    <source>
        <dbReference type="EMBL" id="GAA3779918.1"/>
    </source>
</evidence>
<sequence>MEDSKVNIDDIDWEDEYSFSGCLYQGKKFTGIVFEDEELFYDEETFLEGIRHGRAFYFSKIENKILRESFYENGKPSGTHFSWIERLSKKVTKTFSKGEIESATVKNRDEILLFEYTKSNKTFKEWYENGVLSSEKILYSTDNYYQFESEKYWDQNNVWLMSVKDKTDYEFNTKYLLENSFQLHTAEQENIFIQFAEHLYKIDENSALDFLHKNIEHPDAFFRYEAARLLGNIKNIKSIPYLEQLLNDNSQPARGPITDWLESSLSCKTQFPICKMAEIALENIKTQN</sequence>
<dbReference type="Pfam" id="PF13646">
    <property type="entry name" value="HEAT_2"/>
    <property type="match status" value="1"/>
</dbReference>
<evidence type="ECO:0008006" key="3">
    <source>
        <dbReference type="Google" id="ProtNLM"/>
    </source>
</evidence>
<dbReference type="EMBL" id="BAABDU010000007">
    <property type="protein sequence ID" value="GAA3779918.1"/>
    <property type="molecule type" value="Genomic_DNA"/>
</dbReference>
<dbReference type="Gene3D" id="1.25.10.10">
    <property type="entry name" value="Leucine-rich Repeat Variant"/>
    <property type="match status" value="1"/>
</dbReference>
<name>A0ABP7H250_9FLAO</name>
<keyword evidence="2" id="KW-1185">Reference proteome</keyword>
<gene>
    <name evidence="1" type="ORF">GCM10022423_40020</name>
</gene>
<reference evidence="2" key="1">
    <citation type="journal article" date="2019" name="Int. J. Syst. Evol. Microbiol.">
        <title>The Global Catalogue of Microorganisms (GCM) 10K type strain sequencing project: providing services to taxonomists for standard genome sequencing and annotation.</title>
        <authorList>
            <consortium name="The Broad Institute Genomics Platform"/>
            <consortium name="The Broad Institute Genome Sequencing Center for Infectious Disease"/>
            <person name="Wu L."/>
            <person name="Ma J."/>
        </authorList>
    </citation>
    <scope>NUCLEOTIDE SEQUENCE [LARGE SCALE GENOMIC DNA]</scope>
    <source>
        <strain evidence="2">JCM 17337</strain>
    </source>
</reference>
<dbReference type="Proteomes" id="UP001500748">
    <property type="component" value="Unassembled WGS sequence"/>
</dbReference>
<dbReference type="Gene3D" id="2.20.110.10">
    <property type="entry name" value="Histone H3 K4-specific methyltransferase SET7/9 N-terminal domain"/>
    <property type="match status" value="1"/>
</dbReference>
<dbReference type="InterPro" id="IPR016024">
    <property type="entry name" value="ARM-type_fold"/>
</dbReference>
<proteinExistence type="predicted"/>
<organism evidence="1 2">
    <name type="scientific">Flavobacterium ginsengiterrae</name>
    <dbReference type="NCBI Taxonomy" id="871695"/>
    <lineage>
        <taxon>Bacteria</taxon>
        <taxon>Pseudomonadati</taxon>
        <taxon>Bacteroidota</taxon>
        <taxon>Flavobacteriia</taxon>
        <taxon>Flavobacteriales</taxon>
        <taxon>Flavobacteriaceae</taxon>
        <taxon>Flavobacterium</taxon>
    </lineage>
</organism>
<dbReference type="InterPro" id="IPR011989">
    <property type="entry name" value="ARM-like"/>
</dbReference>
<dbReference type="SUPFAM" id="SSF48371">
    <property type="entry name" value="ARM repeat"/>
    <property type="match status" value="1"/>
</dbReference>
<accession>A0ABP7H250</accession>
<evidence type="ECO:0000313" key="2">
    <source>
        <dbReference type="Proteomes" id="UP001500748"/>
    </source>
</evidence>
<dbReference type="RefSeq" id="WP_345146475.1">
    <property type="nucleotide sequence ID" value="NZ_BAABDU010000007.1"/>
</dbReference>
<comment type="caution">
    <text evidence="1">The sequence shown here is derived from an EMBL/GenBank/DDBJ whole genome shotgun (WGS) entry which is preliminary data.</text>
</comment>
<dbReference type="SUPFAM" id="SSF82185">
    <property type="entry name" value="Histone H3 K4-specific methyltransferase SET7/9 N-terminal domain"/>
    <property type="match status" value="1"/>
</dbReference>